<dbReference type="AlphaFoldDB" id="A0A2N0QDW9"/>
<name>A0A2N0QDW9_9GLOM</name>
<reference evidence="2 3" key="2">
    <citation type="submission" date="2017-09" db="EMBL/GenBank/DDBJ databases">
        <title>Extensive intraspecific genome diversity in a model arbuscular mycorrhizal fungus.</title>
        <authorList>
            <person name="Chen E.C."/>
            <person name="Morin E."/>
            <person name="Beaudet D."/>
            <person name="Noel J."/>
            <person name="Ndikumana S."/>
            <person name="Charron P."/>
            <person name="St-Onge C."/>
            <person name="Giorgi J."/>
            <person name="Grigoriev I.V."/>
            <person name="Roux C."/>
            <person name="Martin F.M."/>
            <person name="Corradi N."/>
        </authorList>
    </citation>
    <scope>NUCLEOTIDE SEQUENCE [LARGE SCALE GENOMIC DNA]</scope>
    <source>
        <strain evidence="2 3">A5</strain>
    </source>
</reference>
<sequence length="893" mass="105181">MDLITTNSRYSFDPTPRLKSSPVPILFIPLNNYAYECNYCKSKYSESSYYQLYCKNCLFDYVKNLIDKNTYLDVHIHTENTQCIEHELKNEDCYTQNIQEWCKSCSEILRFNQIFTSYYRNFNTKDNNKRIKCKLCGYKSCTKYSLCPNCYLIYSEWIESTLDKNPIPIIYLPWWYLYCLTTNIIFGITEQTKCEKCKRVTSIDITDIEYHLKDFPEINIINKSNHQYIINYMNNIDQKSNLTDSVYNFVKNLKYHQYQYPNNYFYQINTIKTIGFIFFIPFNNNLDTCHYCKRSYFTTFLFKQKYCKYCLYWYIKFKKFTTKNMIGVHIITKSIQCTEHESRNLDFCTQNIQEWYYYIVSSECTILNLTRKTIPILHLPWWDTFNNCIVCIQELEYKSNYQKWCSHCFIIYSGCKYCLTTNIFFGFTDQSQCIKCKRVEPISTNGNRNIDVLNSTIENNNEITNYVKRLDNLEVIKNIKIINYSEIKDFERIAEGGFGIIYKATWNKNLSNSRIVAVKRFFNSQYISKYFVNELKSFNICHNRFENIIKYYGITQDPITEEHKLVIILEITRGVECIHKENFIHRDLHTGNMLSVKSKLIPYVAPEIFTGKAFSKESDIYSLGMIMWELTTGCKPFAEICYDTDLIYKIIDGKRPEITNDTPECFANLIRKCWNSDPSKRPHIKEIRKTISSWTCTMKDIDQFNQAETIRLKLTKEKKLGPGSAVNSHPGAIFTSRLLNSSISELSSISSSSTTPFNTKKKYVTKGLEFDVNDAKGSSFSKINSTIQNSLNTQRPNAIYTSRSLNELFPTKQEYSSKEIEFDINDVQWSPLPKIDSTVQNSLNIQHLNVNYSSRLSNSINSSRKRKIAEIEIEMQDNDRKLAKTYDNLHPDC</sequence>
<dbReference type="VEuPathDB" id="FungiDB:FUN_009134"/>
<dbReference type="GO" id="GO:0005524">
    <property type="term" value="F:ATP binding"/>
    <property type="evidence" value="ECO:0007669"/>
    <property type="project" value="InterPro"/>
</dbReference>
<proteinExistence type="predicted"/>
<dbReference type="SUPFAM" id="SSF56112">
    <property type="entry name" value="Protein kinase-like (PK-like)"/>
    <property type="match status" value="1"/>
</dbReference>
<evidence type="ECO:0000259" key="1">
    <source>
        <dbReference type="PROSITE" id="PS50011"/>
    </source>
</evidence>
<accession>A0A2N0QDW9</accession>
<reference evidence="2 3" key="1">
    <citation type="submission" date="2016-04" db="EMBL/GenBank/DDBJ databases">
        <title>Genome analyses suggest a sexual origin of heterokaryosis in a supposedly ancient asexual fungus.</title>
        <authorList>
            <person name="Ropars J."/>
            <person name="Sedzielewska K."/>
            <person name="Noel J."/>
            <person name="Charron P."/>
            <person name="Farinelli L."/>
            <person name="Marton T."/>
            <person name="Kruger M."/>
            <person name="Pelin A."/>
            <person name="Brachmann A."/>
            <person name="Corradi N."/>
        </authorList>
    </citation>
    <scope>NUCLEOTIDE SEQUENCE [LARGE SCALE GENOMIC DNA]</scope>
    <source>
        <strain evidence="2 3">A5</strain>
    </source>
</reference>
<feature type="domain" description="Protein kinase" evidence="1">
    <location>
        <begin position="487"/>
        <end position="695"/>
    </location>
</feature>
<dbReference type="InterPro" id="IPR000719">
    <property type="entry name" value="Prot_kinase_dom"/>
</dbReference>
<organism evidence="2 3">
    <name type="scientific">Rhizophagus irregularis</name>
    <dbReference type="NCBI Taxonomy" id="588596"/>
    <lineage>
        <taxon>Eukaryota</taxon>
        <taxon>Fungi</taxon>
        <taxon>Fungi incertae sedis</taxon>
        <taxon>Mucoromycota</taxon>
        <taxon>Glomeromycotina</taxon>
        <taxon>Glomeromycetes</taxon>
        <taxon>Glomerales</taxon>
        <taxon>Glomeraceae</taxon>
        <taxon>Rhizophagus</taxon>
    </lineage>
</organism>
<dbReference type="GO" id="GO:0004674">
    <property type="term" value="F:protein serine/threonine kinase activity"/>
    <property type="evidence" value="ECO:0007669"/>
    <property type="project" value="TreeGrafter"/>
</dbReference>
<dbReference type="VEuPathDB" id="FungiDB:RhiirFUN_007939"/>
<evidence type="ECO:0000313" key="3">
    <source>
        <dbReference type="Proteomes" id="UP000232722"/>
    </source>
</evidence>
<dbReference type="Proteomes" id="UP000232722">
    <property type="component" value="Unassembled WGS sequence"/>
</dbReference>
<dbReference type="PROSITE" id="PS50011">
    <property type="entry name" value="PROTEIN_KINASE_DOM"/>
    <property type="match status" value="1"/>
</dbReference>
<dbReference type="VEuPathDB" id="FungiDB:RhiirA1_535658"/>
<dbReference type="PANTHER" id="PTHR44329">
    <property type="entry name" value="SERINE/THREONINE-PROTEIN KINASE TNNI3K-RELATED"/>
    <property type="match status" value="1"/>
</dbReference>
<dbReference type="InterPro" id="IPR011009">
    <property type="entry name" value="Kinase-like_dom_sf"/>
</dbReference>
<dbReference type="InterPro" id="IPR001245">
    <property type="entry name" value="Ser-Thr/Tyr_kinase_cat_dom"/>
</dbReference>
<comment type="caution">
    <text evidence="2">The sequence shown here is derived from an EMBL/GenBank/DDBJ whole genome shotgun (WGS) entry which is preliminary data.</text>
</comment>
<gene>
    <name evidence="2" type="ORF">RhiirA5_406040</name>
</gene>
<dbReference type="Gene3D" id="1.10.510.10">
    <property type="entry name" value="Transferase(Phosphotransferase) domain 1"/>
    <property type="match status" value="2"/>
</dbReference>
<evidence type="ECO:0000313" key="2">
    <source>
        <dbReference type="EMBL" id="PKC17269.1"/>
    </source>
</evidence>
<protein>
    <recommendedName>
        <fullName evidence="1">Protein kinase domain-containing protein</fullName>
    </recommendedName>
</protein>
<dbReference type="EMBL" id="LLXJ01000020">
    <property type="protein sequence ID" value="PKC17269.1"/>
    <property type="molecule type" value="Genomic_DNA"/>
</dbReference>
<dbReference type="Pfam" id="PF07714">
    <property type="entry name" value="PK_Tyr_Ser-Thr"/>
    <property type="match status" value="1"/>
</dbReference>
<dbReference type="InterPro" id="IPR051681">
    <property type="entry name" value="Ser/Thr_Kinases-Pseudokinases"/>
</dbReference>